<keyword evidence="1" id="KW-0812">Transmembrane</keyword>
<dbReference type="VEuPathDB" id="MicrosporidiaDB:AAJ76_451000199"/>
<evidence type="ECO:0000313" key="3">
    <source>
        <dbReference type="Proteomes" id="UP000034350"/>
    </source>
</evidence>
<dbReference type="AlphaFoldDB" id="A0A0F9W6U8"/>
<gene>
    <name evidence="2" type="ORF">AAJ76_451000199</name>
</gene>
<keyword evidence="1" id="KW-1133">Transmembrane helix</keyword>
<feature type="transmembrane region" description="Helical" evidence="1">
    <location>
        <begin position="21"/>
        <end position="41"/>
    </location>
</feature>
<evidence type="ECO:0000256" key="1">
    <source>
        <dbReference type="SAM" id="Phobius"/>
    </source>
</evidence>
<dbReference type="EMBL" id="JPQZ01000449">
    <property type="protein sequence ID" value="KKO73571.1"/>
    <property type="molecule type" value="Genomic_DNA"/>
</dbReference>
<dbReference type="RefSeq" id="XP_024329313.1">
    <property type="nucleotide sequence ID" value="XM_024475689.1"/>
</dbReference>
<accession>A0A0F9W6U8</accession>
<evidence type="ECO:0000313" key="2">
    <source>
        <dbReference type="EMBL" id="KKO73571.1"/>
    </source>
</evidence>
<organism evidence="2 3">
    <name type="scientific">Vairimorpha ceranae</name>
    <dbReference type="NCBI Taxonomy" id="40302"/>
    <lineage>
        <taxon>Eukaryota</taxon>
        <taxon>Fungi</taxon>
        <taxon>Fungi incertae sedis</taxon>
        <taxon>Microsporidia</taxon>
        <taxon>Nosematidae</taxon>
        <taxon>Vairimorpha</taxon>
    </lineage>
</organism>
<keyword evidence="1" id="KW-0472">Membrane</keyword>
<name>A0A0F9W6U8_9MICR</name>
<comment type="caution">
    <text evidence="2">The sequence shown here is derived from an EMBL/GenBank/DDBJ whole genome shotgun (WGS) entry which is preliminary data.</text>
</comment>
<dbReference type="GeneID" id="36320636"/>
<reference evidence="2 3" key="1">
    <citation type="journal article" date="2015" name="Environ. Microbiol.">
        <title>Genome analyses suggest the presence of polyploidy and recent human-driven expansions in eight global populations of the honeybee pathogen Nosema ceranae.</title>
        <authorList>
            <person name="Pelin A."/>
            <person name="Selman M."/>
            <person name="Aris-Brosou S."/>
            <person name="Farinelli L."/>
            <person name="Corradi N."/>
        </authorList>
    </citation>
    <scope>NUCLEOTIDE SEQUENCE [LARGE SCALE GENOMIC DNA]</scope>
    <source>
        <strain evidence="2 3">PA08 1199</strain>
    </source>
</reference>
<keyword evidence="3" id="KW-1185">Reference proteome</keyword>
<proteinExistence type="predicted"/>
<sequence length="66" mass="7539">MVDSFSKYFWAAALFEKRTLAVSNTFMNVFSTSASLLYFIQTMVENFAIPVNQIYAMNLILGMLKV</sequence>
<dbReference type="Proteomes" id="UP000034350">
    <property type="component" value="Unassembled WGS sequence"/>
</dbReference>
<protein>
    <submittedName>
        <fullName evidence="2">Uncharacterized protein</fullName>
    </submittedName>
</protein>
<feature type="non-terminal residue" evidence="2">
    <location>
        <position position="66"/>
    </location>
</feature>